<proteinExistence type="predicted"/>
<sequence>MFANGDLILKIIITHFNINMKFIYILNNCYKYIDDLFLKTMIYISGFFQVNY</sequence>
<dbReference type="Proteomes" id="UP000023464">
    <property type="component" value="Unassembled WGS sequence"/>
</dbReference>
<gene>
    <name evidence="1" type="ORF">BA1DRAFT_04074</name>
</gene>
<protein>
    <submittedName>
        <fullName evidence="1">Uncharacterized protein</fullName>
    </submittedName>
</protein>
<comment type="caution">
    <text evidence="1">The sequence shown here is derived from an EMBL/GenBank/DDBJ whole genome shotgun (WGS) entry which is preliminary data.</text>
</comment>
<name>A0A022PD54_9GAMM</name>
<reference evidence="1 2" key="1">
    <citation type="submission" date="2014-03" db="EMBL/GenBank/DDBJ databases">
        <title>Draft Genome of Photorhabdus luminescens BA1, an Egyptian Isolate.</title>
        <authorList>
            <person name="Ghazal S."/>
            <person name="Hurst S.G.IV."/>
            <person name="Morris K."/>
            <person name="Thomas K."/>
            <person name="Tisa L.S."/>
        </authorList>
    </citation>
    <scope>NUCLEOTIDE SEQUENCE [LARGE SCALE GENOMIC DNA]</scope>
    <source>
        <strain evidence="1 2">BA1</strain>
    </source>
</reference>
<dbReference type="AlphaFoldDB" id="A0A022PD54"/>
<keyword evidence="2" id="KW-1185">Reference proteome</keyword>
<accession>A0A022PD54</accession>
<organism evidence="1 2">
    <name type="scientific">Photorhabdus aegyptia</name>
    <dbReference type="NCBI Taxonomy" id="2805098"/>
    <lineage>
        <taxon>Bacteria</taxon>
        <taxon>Pseudomonadati</taxon>
        <taxon>Pseudomonadota</taxon>
        <taxon>Gammaproteobacteria</taxon>
        <taxon>Enterobacterales</taxon>
        <taxon>Morganellaceae</taxon>
        <taxon>Photorhabdus</taxon>
    </lineage>
</organism>
<evidence type="ECO:0000313" key="1">
    <source>
        <dbReference type="EMBL" id="EYU13439.1"/>
    </source>
</evidence>
<dbReference type="EMBL" id="JFGV01000085">
    <property type="protein sequence ID" value="EYU13439.1"/>
    <property type="molecule type" value="Genomic_DNA"/>
</dbReference>
<evidence type="ECO:0000313" key="2">
    <source>
        <dbReference type="Proteomes" id="UP000023464"/>
    </source>
</evidence>